<evidence type="ECO:0000256" key="1">
    <source>
        <dbReference type="SAM" id="Phobius"/>
    </source>
</evidence>
<proteinExistence type="predicted"/>
<keyword evidence="1" id="KW-1133">Transmembrane helix</keyword>
<dbReference type="AlphaFoldDB" id="A0A841Z0T0"/>
<feature type="transmembrane region" description="Helical" evidence="1">
    <location>
        <begin position="6"/>
        <end position="23"/>
    </location>
</feature>
<dbReference type="Proteomes" id="UP000569903">
    <property type="component" value="Unassembled WGS sequence"/>
</dbReference>
<reference evidence="2 3" key="1">
    <citation type="submission" date="2020-03" db="EMBL/GenBank/DDBJ databases">
        <title>Soil Listeria distribution.</title>
        <authorList>
            <person name="Liao J."/>
            <person name="Wiedmann M."/>
        </authorList>
    </citation>
    <scope>NUCLEOTIDE SEQUENCE [LARGE SCALE GENOMIC DNA]</scope>
    <source>
        <strain evidence="2 3">FSL L7-1614</strain>
    </source>
</reference>
<evidence type="ECO:0000313" key="3">
    <source>
        <dbReference type="Proteomes" id="UP000569903"/>
    </source>
</evidence>
<sequence length="87" mass="9929">MIGYGITLIILSVVVLLTVIKNNKLERRLVKTENEVDELIERLIFTDDKMEKHINEPHLYGGIDFGREPIVNNILLCDEPIKPEVSG</sequence>
<accession>A0A841Z0T0</accession>
<dbReference type="RefSeq" id="WP_185389618.1">
    <property type="nucleotide sequence ID" value="NZ_JAARQN010000012.1"/>
</dbReference>
<protein>
    <submittedName>
        <fullName evidence="2">Uncharacterized protein</fullName>
    </submittedName>
</protein>
<keyword evidence="1" id="KW-0472">Membrane</keyword>
<comment type="caution">
    <text evidence="2">The sequence shown here is derived from an EMBL/GenBank/DDBJ whole genome shotgun (WGS) entry which is preliminary data.</text>
</comment>
<name>A0A841Z0T0_9LIST</name>
<gene>
    <name evidence="2" type="ORF">HB850_11930</name>
</gene>
<keyword evidence="1" id="KW-0812">Transmembrane</keyword>
<organism evidence="2 3">
    <name type="scientific">Listeria newyorkensis</name>
    <dbReference type="NCBI Taxonomy" id="1497681"/>
    <lineage>
        <taxon>Bacteria</taxon>
        <taxon>Bacillati</taxon>
        <taxon>Bacillota</taxon>
        <taxon>Bacilli</taxon>
        <taxon>Bacillales</taxon>
        <taxon>Listeriaceae</taxon>
        <taxon>Listeria</taxon>
    </lineage>
</organism>
<dbReference type="EMBL" id="JAARQN010000012">
    <property type="protein sequence ID" value="MBC1458463.1"/>
    <property type="molecule type" value="Genomic_DNA"/>
</dbReference>
<evidence type="ECO:0000313" key="2">
    <source>
        <dbReference type="EMBL" id="MBC1458463.1"/>
    </source>
</evidence>